<evidence type="ECO:0000313" key="3">
    <source>
        <dbReference type="EMBL" id="KWS03729.1"/>
    </source>
</evidence>
<keyword evidence="4" id="KW-1185">Reference proteome</keyword>
<dbReference type="InterPro" id="IPR012340">
    <property type="entry name" value="NA-bd_OB-fold"/>
</dbReference>
<feature type="region of interest" description="Disordered" evidence="1">
    <location>
        <begin position="184"/>
        <end position="221"/>
    </location>
</feature>
<sequence length="221" mass="24264">MTQKKPARKRYVSPKGTAIWPRLNQPDTKFDADGVYSAKLAFDGFDEAANKLIAELTAVREAEFRKYLSENPKFKKVAKLVDFFSAELDDEGEETGRTLMNFKMKAKVTAKKTGKVYVMKPVIVNAKKAILKNPPNIGGGSQLKVSFEVMPYFNAKDKEFGLSLRLVGVQIIDLVEFGGGAAAANDFDDEEGYDADGAEDSSEDSEDESESGDAEESSGDY</sequence>
<comment type="caution">
    <text evidence="3">The sequence shown here is derived from an EMBL/GenBank/DDBJ whole genome shotgun (WGS) entry which is preliminary data.</text>
</comment>
<dbReference type="SUPFAM" id="SSF50249">
    <property type="entry name" value="Nucleic acid-binding proteins"/>
    <property type="match status" value="1"/>
</dbReference>
<proteinExistence type="predicted"/>
<dbReference type="InterPro" id="IPR049476">
    <property type="entry name" value="SBB_BPT7"/>
</dbReference>
<dbReference type="RefSeq" id="WP_051547574.1">
    <property type="nucleotide sequence ID" value="NZ_JAJA02000001.1"/>
</dbReference>
<dbReference type="EMBL" id="JAJA02000001">
    <property type="protein sequence ID" value="KWS03729.1"/>
    <property type="molecule type" value="Genomic_DNA"/>
</dbReference>
<gene>
    <name evidence="3" type="ORF">AZ78_1278</name>
</gene>
<dbReference type="Pfam" id="PF21265">
    <property type="entry name" value="SBB_T7"/>
    <property type="match status" value="1"/>
</dbReference>
<dbReference type="Proteomes" id="UP000023435">
    <property type="component" value="Unassembled WGS sequence"/>
</dbReference>
<name>A0A108U713_9GAMM</name>
<dbReference type="Gene3D" id="2.40.50.140">
    <property type="entry name" value="Nucleic acid-binding proteins"/>
    <property type="match status" value="1"/>
</dbReference>
<dbReference type="PIRSF" id="PIRSF004311">
    <property type="entry name" value="Helix_destablz_SSB_T7"/>
    <property type="match status" value="1"/>
</dbReference>
<feature type="domain" description="Single-stranded DNA-binding protein BPT7" evidence="2">
    <location>
        <begin position="23"/>
        <end position="174"/>
    </location>
</feature>
<dbReference type="AlphaFoldDB" id="A0A108U713"/>
<dbReference type="OrthoDB" id="6895162at2"/>
<evidence type="ECO:0000313" key="4">
    <source>
        <dbReference type="Proteomes" id="UP000023435"/>
    </source>
</evidence>
<feature type="compositionally biased region" description="Acidic residues" evidence="1">
    <location>
        <begin position="186"/>
        <end position="221"/>
    </location>
</feature>
<evidence type="ECO:0000259" key="2">
    <source>
        <dbReference type="Pfam" id="PF21265"/>
    </source>
</evidence>
<dbReference type="GO" id="GO:0003677">
    <property type="term" value="F:DNA binding"/>
    <property type="evidence" value="ECO:0007669"/>
    <property type="project" value="UniProtKB-KW"/>
</dbReference>
<dbReference type="InterPro" id="IPR016411">
    <property type="entry name" value="SSB_T7"/>
</dbReference>
<accession>A0A108U713</accession>
<reference evidence="3 4" key="1">
    <citation type="journal article" date="2014" name="Genome Announc.">
        <title>Draft Genome Sequence of Lysobacter capsici AZ78, a Bacterium Antagonistic to Plant-Pathogenic Oomycetes.</title>
        <authorList>
            <person name="Puopolo G."/>
            <person name="Sonego P."/>
            <person name="Engelen K."/>
            <person name="Pertot I."/>
        </authorList>
    </citation>
    <scope>NUCLEOTIDE SEQUENCE [LARGE SCALE GENOMIC DNA]</scope>
    <source>
        <strain evidence="3 4">AZ78</strain>
    </source>
</reference>
<organism evidence="3 4">
    <name type="scientific">Lysobacter capsici AZ78</name>
    <dbReference type="NCBI Taxonomy" id="1444315"/>
    <lineage>
        <taxon>Bacteria</taxon>
        <taxon>Pseudomonadati</taxon>
        <taxon>Pseudomonadota</taxon>
        <taxon>Gammaproteobacteria</taxon>
        <taxon>Lysobacterales</taxon>
        <taxon>Lysobacteraceae</taxon>
        <taxon>Lysobacter</taxon>
    </lineage>
</organism>
<evidence type="ECO:0000256" key="1">
    <source>
        <dbReference type="SAM" id="MobiDB-lite"/>
    </source>
</evidence>
<protein>
    <submittedName>
        <fullName evidence="3">T7-like phage ssDNA-binding protein</fullName>
    </submittedName>
</protein>